<sequence>MKRRALLSLTVPPLYASTSPHAVASAGPDVTATAAGAFGSRSGSDGLLLDLAFSFRKLGEQAKAIDAELDELCGSVYEEREQEYYAVREAQDRILDRMAKLRPASLSGLQAVAGVCREELADQGPGAPEPYQPLLLALVDGLLALRPA</sequence>
<proteinExistence type="predicted"/>
<keyword evidence="1" id="KW-0732">Signal</keyword>
<gene>
    <name evidence="2" type="ORF">JYK14_02915</name>
</gene>
<dbReference type="EMBL" id="JAFIRR010000016">
    <property type="protein sequence ID" value="MCO6415128.1"/>
    <property type="molecule type" value="Genomic_DNA"/>
</dbReference>
<comment type="caution">
    <text evidence="2">The sequence shown here is derived from an EMBL/GenBank/DDBJ whole genome shotgun (WGS) entry which is preliminary data.</text>
</comment>
<evidence type="ECO:0000313" key="3">
    <source>
        <dbReference type="Proteomes" id="UP001523392"/>
    </source>
</evidence>
<dbReference type="Proteomes" id="UP001523392">
    <property type="component" value="Unassembled WGS sequence"/>
</dbReference>
<protein>
    <submittedName>
        <fullName evidence="2">Uncharacterized protein</fullName>
    </submittedName>
</protein>
<organism evidence="2 3">
    <name type="scientific">Siccirubricoccus soli</name>
    <dbReference type="NCBI Taxonomy" id="2899147"/>
    <lineage>
        <taxon>Bacteria</taxon>
        <taxon>Pseudomonadati</taxon>
        <taxon>Pseudomonadota</taxon>
        <taxon>Alphaproteobacteria</taxon>
        <taxon>Acetobacterales</taxon>
        <taxon>Roseomonadaceae</taxon>
        <taxon>Siccirubricoccus</taxon>
    </lineage>
</organism>
<reference evidence="2 3" key="1">
    <citation type="submission" date="2021-12" db="EMBL/GenBank/DDBJ databases">
        <title>Siccirubricoccus leaddurans sp. nov., a high concentration Zn2+ tolerance bacterium.</title>
        <authorList>
            <person name="Cao Y."/>
        </authorList>
    </citation>
    <scope>NUCLEOTIDE SEQUENCE [LARGE SCALE GENOMIC DNA]</scope>
    <source>
        <strain evidence="2 3">KC 17139</strain>
    </source>
</reference>
<dbReference type="RefSeq" id="WP_252951736.1">
    <property type="nucleotide sequence ID" value="NZ_JAFIRR010000016.1"/>
</dbReference>
<feature type="signal peptide" evidence="1">
    <location>
        <begin position="1"/>
        <end position="24"/>
    </location>
</feature>
<accession>A0ABT1CZP3</accession>
<evidence type="ECO:0000256" key="1">
    <source>
        <dbReference type="SAM" id="SignalP"/>
    </source>
</evidence>
<name>A0ABT1CZP3_9PROT</name>
<feature type="chain" id="PRO_5046546299" evidence="1">
    <location>
        <begin position="25"/>
        <end position="148"/>
    </location>
</feature>
<keyword evidence="3" id="KW-1185">Reference proteome</keyword>
<evidence type="ECO:0000313" key="2">
    <source>
        <dbReference type="EMBL" id="MCO6415128.1"/>
    </source>
</evidence>